<feature type="region of interest" description="Disordered" evidence="1">
    <location>
        <begin position="242"/>
        <end position="264"/>
    </location>
</feature>
<feature type="compositionally biased region" description="Polar residues" evidence="1">
    <location>
        <begin position="247"/>
        <end position="264"/>
    </location>
</feature>
<feature type="compositionally biased region" description="Polar residues" evidence="1">
    <location>
        <begin position="205"/>
        <end position="221"/>
    </location>
</feature>
<dbReference type="Pfam" id="PF00640">
    <property type="entry name" value="PID"/>
    <property type="match status" value="1"/>
</dbReference>
<feature type="domain" description="PID" evidence="2">
    <location>
        <begin position="30"/>
        <end position="159"/>
    </location>
</feature>
<dbReference type="CDD" id="cd00934">
    <property type="entry name" value="PTB"/>
    <property type="match status" value="1"/>
</dbReference>
<evidence type="ECO:0000313" key="4">
    <source>
        <dbReference type="Proteomes" id="UP001159405"/>
    </source>
</evidence>
<sequence>MFKTSPNFARKGHQQITGSEADEKDRIIAGVQFIVRYIGSTEVASANGTGSGKTEKPVAHVFDQQRRKENGKTHKKLILTLCSKNLSVTDEACGKLIASFPISKITFCNLDKFYEKAFVFVARDKPENPFKAFVFTCESKTKAREAFKALSLAFIINYECYQASLARCAPNGKGTTGDRSPNSDEQKSNFLNRMADAGFDDGKESSLQVPSGNGPSNKESIPTTLRKLAVKNETVLITDCRKHTRSASDPTQIGKTRTPNLTPSPLITVTATNNSKDGEMEEEFTEFAELRSKCRSSSAIFGNNHAGSTWEGFQLCEGSAPNVWPGGFQGACPPIY</sequence>
<comment type="caution">
    <text evidence="3">The sequence shown here is derived from an EMBL/GenBank/DDBJ whole genome shotgun (WGS) entry which is preliminary data.</text>
</comment>
<name>A0ABN8QHF8_9CNID</name>
<dbReference type="SUPFAM" id="SSF50729">
    <property type="entry name" value="PH domain-like"/>
    <property type="match status" value="1"/>
</dbReference>
<accession>A0ABN8QHF8</accession>
<reference evidence="3 4" key="1">
    <citation type="submission" date="2022-05" db="EMBL/GenBank/DDBJ databases">
        <authorList>
            <consortium name="Genoscope - CEA"/>
            <person name="William W."/>
        </authorList>
    </citation>
    <scope>NUCLEOTIDE SEQUENCE [LARGE SCALE GENOMIC DNA]</scope>
</reference>
<dbReference type="InterPro" id="IPR006020">
    <property type="entry name" value="PTB/PI_dom"/>
</dbReference>
<feature type="region of interest" description="Disordered" evidence="1">
    <location>
        <begin position="201"/>
        <end position="221"/>
    </location>
</feature>
<dbReference type="SMART" id="SM00462">
    <property type="entry name" value="PTB"/>
    <property type="match status" value="1"/>
</dbReference>
<keyword evidence="4" id="KW-1185">Reference proteome</keyword>
<proteinExistence type="predicted"/>
<evidence type="ECO:0000259" key="2">
    <source>
        <dbReference type="PROSITE" id="PS01179"/>
    </source>
</evidence>
<dbReference type="Proteomes" id="UP001159405">
    <property type="component" value="Unassembled WGS sequence"/>
</dbReference>
<dbReference type="InterPro" id="IPR051133">
    <property type="entry name" value="Adapter_Engulfment-Domain"/>
</dbReference>
<gene>
    <name evidence="3" type="ORF">PLOB_00005086</name>
</gene>
<protein>
    <recommendedName>
        <fullName evidence="2">PID domain-containing protein</fullName>
    </recommendedName>
</protein>
<dbReference type="PANTHER" id="PTHR11232:SF45">
    <property type="entry name" value="GENE 7694-RELATED"/>
    <property type="match status" value="1"/>
</dbReference>
<evidence type="ECO:0000256" key="1">
    <source>
        <dbReference type="SAM" id="MobiDB-lite"/>
    </source>
</evidence>
<dbReference type="PROSITE" id="PS01179">
    <property type="entry name" value="PID"/>
    <property type="match status" value="1"/>
</dbReference>
<organism evidence="3 4">
    <name type="scientific">Porites lobata</name>
    <dbReference type="NCBI Taxonomy" id="104759"/>
    <lineage>
        <taxon>Eukaryota</taxon>
        <taxon>Metazoa</taxon>
        <taxon>Cnidaria</taxon>
        <taxon>Anthozoa</taxon>
        <taxon>Hexacorallia</taxon>
        <taxon>Scleractinia</taxon>
        <taxon>Fungiina</taxon>
        <taxon>Poritidae</taxon>
        <taxon>Porites</taxon>
    </lineage>
</organism>
<dbReference type="Gene3D" id="2.30.29.30">
    <property type="entry name" value="Pleckstrin-homology domain (PH domain)/Phosphotyrosine-binding domain (PTB)"/>
    <property type="match status" value="1"/>
</dbReference>
<evidence type="ECO:0000313" key="3">
    <source>
        <dbReference type="EMBL" id="CAH3161907.1"/>
    </source>
</evidence>
<dbReference type="PANTHER" id="PTHR11232">
    <property type="entry name" value="PHOSPHOTYROSINE INTERACTION DOMAIN-CONTAINING FAMILY MEMBER"/>
    <property type="match status" value="1"/>
</dbReference>
<dbReference type="EMBL" id="CALNXK010000121">
    <property type="protein sequence ID" value="CAH3161907.1"/>
    <property type="molecule type" value="Genomic_DNA"/>
</dbReference>
<feature type="region of interest" description="Disordered" evidence="1">
    <location>
        <begin position="1"/>
        <end position="21"/>
    </location>
</feature>
<dbReference type="InterPro" id="IPR011993">
    <property type="entry name" value="PH-like_dom_sf"/>
</dbReference>